<evidence type="ECO:0000313" key="4">
    <source>
        <dbReference type="Proteomes" id="UP000756921"/>
    </source>
</evidence>
<keyword evidence="1" id="KW-0175">Coiled coil</keyword>
<dbReference type="Proteomes" id="UP000756921">
    <property type="component" value="Unassembled WGS sequence"/>
</dbReference>
<accession>A0A9P6GTS9</accession>
<dbReference type="OrthoDB" id="3776185at2759"/>
<keyword evidence="4" id="KW-1185">Reference proteome</keyword>
<evidence type="ECO:0000313" key="3">
    <source>
        <dbReference type="EMBL" id="KAF9741702.1"/>
    </source>
</evidence>
<organism evidence="3 4">
    <name type="scientific">Paraphaeosphaeria minitans</name>
    <dbReference type="NCBI Taxonomy" id="565426"/>
    <lineage>
        <taxon>Eukaryota</taxon>
        <taxon>Fungi</taxon>
        <taxon>Dikarya</taxon>
        <taxon>Ascomycota</taxon>
        <taxon>Pezizomycotina</taxon>
        <taxon>Dothideomycetes</taxon>
        <taxon>Pleosporomycetidae</taxon>
        <taxon>Pleosporales</taxon>
        <taxon>Massarineae</taxon>
        <taxon>Didymosphaeriaceae</taxon>
        <taxon>Paraphaeosphaeria</taxon>
    </lineage>
</organism>
<feature type="compositionally biased region" description="Basic and acidic residues" evidence="2">
    <location>
        <begin position="88"/>
        <end position="105"/>
    </location>
</feature>
<evidence type="ECO:0000256" key="1">
    <source>
        <dbReference type="SAM" id="Coils"/>
    </source>
</evidence>
<feature type="region of interest" description="Disordered" evidence="2">
    <location>
        <begin position="216"/>
        <end position="271"/>
    </location>
</feature>
<reference evidence="3" key="1">
    <citation type="journal article" date="2020" name="Mol. Plant Microbe Interact.">
        <title>Genome Sequence of the Biocontrol Agent Coniothyrium minitans strain Conio (IMI 134523).</title>
        <authorList>
            <person name="Patel D."/>
            <person name="Shittu T.A."/>
            <person name="Baroncelli R."/>
            <person name="Muthumeenakshi S."/>
            <person name="Osborne T.H."/>
            <person name="Janganan T.K."/>
            <person name="Sreenivasaprasad S."/>
        </authorList>
    </citation>
    <scope>NUCLEOTIDE SEQUENCE</scope>
    <source>
        <strain evidence="3">Conio</strain>
    </source>
</reference>
<proteinExistence type="predicted"/>
<dbReference type="EMBL" id="WJXW01000001">
    <property type="protein sequence ID" value="KAF9741702.1"/>
    <property type="molecule type" value="Genomic_DNA"/>
</dbReference>
<dbReference type="AlphaFoldDB" id="A0A9P6GTS9"/>
<feature type="coiled-coil region" evidence="1">
    <location>
        <begin position="178"/>
        <end position="212"/>
    </location>
</feature>
<protein>
    <submittedName>
        <fullName evidence="3">Uncharacterized protein</fullName>
    </submittedName>
</protein>
<evidence type="ECO:0000256" key="2">
    <source>
        <dbReference type="SAM" id="MobiDB-lite"/>
    </source>
</evidence>
<feature type="region of interest" description="Disordered" evidence="2">
    <location>
        <begin position="1"/>
        <end position="113"/>
    </location>
</feature>
<gene>
    <name evidence="3" type="ORF">PMIN01_01241</name>
</gene>
<feature type="compositionally biased region" description="Polar residues" evidence="2">
    <location>
        <begin position="216"/>
        <end position="225"/>
    </location>
</feature>
<comment type="caution">
    <text evidence="3">The sequence shown here is derived from an EMBL/GenBank/DDBJ whole genome shotgun (WGS) entry which is preliminary data.</text>
</comment>
<name>A0A9P6GTS9_9PLEO</name>
<sequence length="614" mass="67404">MENPQDFWARKIGQLRRVQLPSPEPEKKSEEPTPAQVTAPKKNGGGLVFKAPPKDSRVKKPAYLPKSPVTPSTTMSWADYDSEDEEEHQAKAEAEAEANDDHQTCHESSAMASTVACQAKRLEETEATVKQQARRIDELSGKIEVHASRIVQLQATVSERTARVADLEVTATDKDARIVDLIRQADEEAHRAMQLEEELEKKYKIIERLQLQMAENTSIPDSGSATEVEVDEGADGPALSQPGPKTSPIALEPKKLDGFVNPADTTSGAMETIPMKPAKSHAASTAADDDFPALSPAEFPALGTPTPVRNLRLSPFVTAENIKQMPPPPPARTMKMAVDLSKYKKQPAGGPKKFVFGSRRATEAPPKIDVSKDIRTMPKEERERFGCGPTVQIIMGNETVAAVPKYAFMQVSLKAYKHWTDNGTAAAIKFEGGSMSKDALNIVLDWMTMLTYCKSVFSIKLKPENSDRQNLQLVRCARVLGLHPMYVSQFTRGYCEKLRDGPSKELVALIEELAYTEDDPIFDCLANCMAMGRSKVKPEDLGSWDEELFRLPKLARKVQDVQAQKNVVWGTTYTIGKKGTSSTKAAGKVLPTAVTVQANVDPDAAWLATGPAYI</sequence>